<accession>A0ABR1BDS5</accession>
<dbReference type="SMART" id="SM00312">
    <property type="entry name" value="PX"/>
    <property type="match status" value="1"/>
</dbReference>
<dbReference type="PROSITE" id="PS50195">
    <property type="entry name" value="PX"/>
    <property type="match status" value="1"/>
</dbReference>
<evidence type="ECO:0000259" key="3">
    <source>
        <dbReference type="PROSITE" id="PS50826"/>
    </source>
</evidence>
<proteinExistence type="predicted"/>
<dbReference type="Pfam" id="PF02759">
    <property type="entry name" value="RUN"/>
    <property type="match status" value="1"/>
</dbReference>
<comment type="caution">
    <text evidence="4">The sequence shown here is derived from an EMBL/GenBank/DDBJ whole genome shotgun (WGS) entry which is preliminary data.</text>
</comment>
<keyword evidence="1" id="KW-0175">Coiled coil</keyword>
<dbReference type="EMBL" id="JAWJWF010000002">
    <property type="protein sequence ID" value="KAK6638447.1"/>
    <property type="molecule type" value="Genomic_DNA"/>
</dbReference>
<dbReference type="PROSITE" id="PS50826">
    <property type="entry name" value="RUN"/>
    <property type="match status" value="1"/>
</dbReference>
<dbReference type="Proteomes" id="UP001359485">
    <property type="component" value="Unassembled WGS sequence"/>
</dbReference>
<dbReference type="SUPFAM" id="SSF64268">
    <property type="entry name" value="PX domain"/>
    <property type="match status" value="1"/>
</dbReference>
<dbReference type="PANTHER" id="PTHR47194">
    <property type="entry name" value="SORTING NEXIN-29-RELATED"/>
    <property type="match status" value="1"/>
</dbReference>
<evidence type="ECO:0008006" key="6">
    <source>
        <dbReference type="Google" id="ProtNLM"/>
    </source>
</evidence>
<dbReference type="Pfam" id="PF00787">
    <property type="entry name" value="PX"/>
    <property type="match status" value="1"/>
</dbReference>
<keyword evidence="5" id="KW-1185">Reference proteome</keyword>
<dbReference type="Gene3D" id="3.30.1520.10">
    <property type="entry name" value="Phox-like domain"/>
    <property type="match status" value="1"/>
</dbReference>
<dbReference type="Gene3D" id="1.20.58.900">
    <property type="match status" value="1"/>
</dbReference>
<dbReference type="SMART" id="SM00593">
    <property type="entry name" value="RUN"/>
    <property type="match status" value="1"/>
</dbReference>
<evidence type="ECO:0000313" key="4">
    <source>
        <dbReference type="EMBL" id="KAK6638447.1"/>
    </source>
</evidence>
<feature type="coiled-coil region" evidence="1">
    <location>
        <begin position="397"/>
        <end position="438"/>
    </location>
</feature>
<name>A0ABR1BDS5_POLSC</name>
<dbReference type="PANTHER" id="PTHR47194:SF3">
    <property type="entry name" value="SORTING NEXIN 29"/>
    <property type="match status" value="1"/>
</dbReference>
<evidence type="ECO:0000259" key="2">
    <source>
        <dbReference type="PROSITE" id="PS50195"/>
    </source>
</evidence>
<sequence length="661" mass="75361">MAAVVSSRHTGVREKERHQLLSNLLSAVKQCQIRFGGRTELATESDQLVYDLCECLELALNHGLRNRPLQKNSSTLEQVTGMVANTLKYPRESPCFWHYVREHLNKHELERYSSLKEVWTDFGRGRAWLRSSLNERSLNRYIQNLLMKPNNALTYYHEWSLLLDEELNAVLPDIASGLSSIFFAISINDKRLNESSENADICHISKSEPILAMPIEDTHIGHRRRRTAAQVISFENDGEDENLPDGYGAPPTCLSSSVQSASILCSTHSTEDKSFNVCDSTKTTDQISNSSYDSSFLDFDCTTGKIESAVEEKPANVRTLIPLNDSNVGELILITGEEVTPAFTVDCLDSDDERTASLLNVKFEEPVKAEDIETVLNSLEEVKDINSRLKTKLMSLAHQKKEENSKLQMHLQALTRENEVLKHQLRKYVEAVQMLNKDGTAAHEALACLEGNKETTADKEEAVQYEQKLVLVAEMHGELMEFNDKLQRVIYIKENMIKRLERELTDLRGPLPSLSIWEDGVAAVPETLINICIPSVCARIRDTEWNIYRRYSQFHSLHKNLKKEYQILRTLDFPPKKTVGNKDARFVEERRIRLQRYLRQVVDLITKYRSDITDSTSLAAAVPFFSQNPDKNKTKAGQKTRFSLRKKNESAICDQSQYNGL</sequence>
<evidence type="ECO:0000256" key="1">
    <source>
        <dbReference type="SAM" id="Coils"/>
    </source>
</evidence>
<dbReference type="CDD" id="cd17689">
    <property type="entry name" value="RUN_SNX29"/>
    <property type="match status" value="1"/>
</dbReference>
<organism evidence="4 5">
    <name type="scientific">Polyplax serrata</name>
    <name type="common">Common mouse louse</name>
    <dbReference type="NCBI Taxonomy" id="468196"/>
    <lineage>
        <taxon>Eukaryota</taxon>
        <taxon>Metazoa</taxon>
        <taxon>Ecdysozoa</taxon>
        <taxon>Arthropoda</taxon>
        <taxon>Hexapoda</taxon>
        <taxon>Insecta</taxon>
        <taxon>Pterygota</taxon>
        <taxon>Neoptera</taxon>
        <taxon>Paraneoptera</taxon>
        <taxon>Psocodea</taxon>
        <taxon>Troctomorpha</taxon>
        <taxon>Phthiraptera</taxon>
        <taxon>Anoplura</taxon>
        <taxon>Polyplacidae</taxon>
        <taxon>Polyplax</taxon>
    </lineage>
</organism>
<gene>
    <name evidence="4" type="ORF">RUM44_008876</name>
</gene>
<feature type="domain" description="PX" evidence="2">
    <location>
        <begin position="505"/>
        <end position="632"/>
    </location>
</feature>
<dbReference type="InterPro" id="IPR037213">
    <property type="entry name" value="Run_dom_sf"/>
</dbReference>
<dbReference type="SUPFAM" id="SSF140741">
    <property type="entry name" value="RUN domain-like"/>
    <property type="match status" value="1"/>
</dbReference>
<dbReference type="InterPro" id="IPR004012">
    <property type="entry name" value="Run_dom"/>
</dbReference>
<evidence type="ECO:0000313" key="5">
    <source>
        <dbReference type="Proteomes" id="UP001359485"/>
    </source>
</evidence>
<dbReference type="InterPro" id="IPR001683">
    <property type="entry name" value="PX_dom"/>
</dbReference>
<feature type="domain" description="RUN" evidence="3">
    <location>
        <begin position="43"/>
        <end position="190"/>
    </location>
</feature>
<reference evidence="4 5" key="1">
    <citation type="submission" date="2023-09" db="EMBL/GenBank/DDBJ databases">
        <title>Genomes of two closely related lineages of the louse Polyplax serrata with different host specificities.</title>
        <authorList>
            <person name="Martinu J."/>
            <person name="Tarabai H."/>
            <person name="Stefka J."/>
            <person name="Hypsa V."/>
        </authorList>
    </citation>
    <scope>NUCLEOTIDE SEQUENCE [LARGE SCALE GENOMIC DNA]</scope>
    <source>
        <strain evidence="4">98ZLc_SE</strain>
    </source>
</reference>
<dbReference type="InterPro" id="IPR047329">
    <property type="entry name" value="RUN_SNX29"/>
</dbReference>
<protein>
    <recommendedName>
        <fullName evidence="6">Sorting nexin-29</fullName>
    </recommendedName>
</protein>
<dbReference type="InterPro" id="IPR036871">
    <property type="entry name" value="PX_dom_sf"/>
</dbReference>